<feature type="compositionally biased region" description="Low complexity" evidence="6">
    <location>
        <begin position="107"/>
        <end position="137"/>
    </location>
</feature>
<keyword evidence="10" id="KW-1185">Reference proteome</keyword>
<dbReference type="InterPro" id="IPR007185">
    <property type="entry name" value="DNA_pol_a/d/e_bsu"/>
</dbReference>
<evidence type="ECO:0000256" key="6">
    <source>
        <dbReference type="SAM" id="MobiDB-lite"/>
    </source>
</evidence>
<evidence type="ECO:0000256" key="2">
    <source>
        <dbReference type="ARBA" id="ARBA00007299"/>
    </source>
</evidence>
<keyword evidence="5" id="KW-0539">Nucleus</keyword>
<dbReference type="AlphaFoldDB" id="A0A151Z9K5"/>
<evidence type="ECO:0000259" key="8">
    <source>
        <dbReference type="Pfam" id="PF22062"/>
    </source>
</evidence>
<dbReference type="Proteomes" id="UP000076078">
    <property type="component" value="Unassembled WGS sequence"/>
</dbReference>
<organism evidence="9 10">
    <name type="scientific">Tieghemostelium lacteum</name>
    <name type="common">Slime mold</name>
    <name type="synonym">Dictyostelium lacteum</name>
    <dbReference type="NCBI Taxonomy" id="361077"/>
    <lineage>
        <taxon>Eukaryota</taxon>
        <taxon>Amoebozoa</taxon>
        <taxon>Evosea</taxon>
        <taxon>Eumycetozoa</taxon>
        <taxon>Dictyostelia</taxon>
        <taxon>Dictyosteliales</taxon>
        <taxon>Raperosteliaceae</taxon>
        <taxon>Tieghemostelium</taxon>
    </lineage>
</organism>
<sequence length="656" mass="74937">MDITENELYLNPENFNGFNNDELVKIQGIMKEMQLTEEEISEQWEFYAIKNKINDKFLSKLDAFKTHLKSNKSKLAKKVKLIESKIDDSFSLPDIFPSSTSSEPVQTSKSNKNSKITTATTASTSNNSSTSAPSRSSYKPNKVLIDVSNKKNEVIDRDSIFDIDPEDLMDIDNNQKNEKFEKQKKNKLHLKINDFSYENRSNVGNIVLTYNKQLISEEILDQPPFKINIESVSNVNKQIKYKSATIESRNKSLVESNQHYTDQFSVPLKPEDSDSTRRVMGRVWVDDQEIQLSKRFALLGSNQNDLSTFTLESSIKEFSLFSGQVVMIEGKKVPGANFFCSNIYYPKALPFMENEKRKDLAGDLDVFVVSGPYFTYQDNDIDLEFKANPFKDLIDLIVTQKPHVAILMGPFIDEDNMMIRQFHKTYDQLFKEMMLQLNSECKSTQILVVPSLRDVNNDYEFPQPPFTFNTNQLDKNNLHFLSNPSTVVINQHVTIGIDNCEIYQHLDRSTNFKVNDMNTNNNPISTTNNNKNNNNNSTTTTTTTTTAQPINTKIPEENIFKMIIEQQSYYPMYPSDIPINPSSSTGSILFPKFTPDILLFANSQKPIIHNVNNVLCMSSGPLVFPYKSGTYLKFTVKKSNSDQPISQRTFATVKNI</sequence>
<accession>A0A151Z9K5</accession>
<feature type="compositionally biased region" description="Polar residues" evidence="6">
    <location>
        <begin position="97"/>
        <end position="106"/>
    </location>
</feature>
<dbReference type="Pfam" id="PF04042">
    <property type="entry name" value="DNA_pol_E_B"/>
    <property type="match status" value="1"/>
</dbReference>
<evidence type="ECO:0000259" key="7">
    <source>
        <dbReference type="Pfam" id="PF04042"/>
    </source>
</evidence>
<dbReference type="OMA" id="ECLIMIS"/>
<dbReference type="PANTHER" id="PTHR23061">
    <property type="entry name" value="DNA POLYMERASE 2 ALPHA 70 KDA SUBUNIT"/>
    <property type="match status" value="1"/>
</dbReference>
<evidence type="ECO:0000256" key="5">
    <source>
        <dbReference type="ARBA" id="ARBA00023242"/>
    </source>
</evidence>
<feature type="region of interest" description="Disordered" evidence="6">
    <location>
        <begin position="520"/>
        <end position="544"/>
    </location>
</feature>
<evidence type="ECO:0000313" key="9">
    <source>
        <dbReference type="EMBL" id="KYQ90605.1"/>
    </source>
</evidence>
<dbReference type="PANTHER" id="PTHR23061:SF12">
    <property type="entry name" value="DNA POLYMERASE ALPHA SUBUNIT B"/>
    <property type="match status" value="1"/>
</dbReference>
<evidence type="ECO:0000256" key="1">
    <source>
        <dbReference type="ARBA" id="ARBA00004123"/>
    </source>
</evidence>
<dbReference type="FunCoup" id="A0A151Z9K5">
    <property type="interactions" value="41"/>
</dbReference>
<keyword evidence="4" id="KW-0235">DNA replication</keyword>
<protein>
    <recommendedName>
        <fullName evidence="3">DNA polymerase alpha subunit B</fullName>
    </recommendedName>
</protein>
<dbReference type="GO" id="GO:0003677">
    <property type="term" value="F:DNA binding"/>
    <property type="evidence" value="ECO:0007669"/>
    <property type="project" value="InterPro"/>
</dbReference>
<dbReference type="Pfam" id="PF22062">
    <property type="entry name" value="OB_DPOA2"/>
    <property type="match status" value="1"/>
</dbReference>
<comment type="caution">
    <text evidence="9">The sequence shown here is derived from an EMBL/GenBank/DDBJ whole genome shotgun (WGS) entry which is preliminary data.</text>
</comment>
<feature type="domain" description="DNA polymerase alpha/delta/epsilon subunit B" evidence="7">
    <location>
        <begin position="366"/>
        <end position="606"/>
    </location>
</feature>
<proteinExistence type="inferred from homology"/>
<evidence type="ECO:0000256" key="3">
    <source>
        <dbReference type="ARBA" id="ARBA00018596"/>
    </source>
</evidence>
<dbReference type="InParanoid" id="A0A151Z9K5"/>
<reference evidence="9 10" key="1">
    <citation type="submission" date="2015-12" db="EMBL/GenBank/DDBJ databases">
        <title>Dictyostelia acquired genes for synthesis and detection of signals that induce cell-type specialization by lateral gene transfer from prokaryotes.</title>
        <authorList>
            <person name="Gloeckner G."/>
            <person name="Schaap P."/>
        </authorList>
    </citation>
    <scope>NUCLEOTIDE SEQUENCE [LARGE SCALE GENOMIC DNA]</scope>
    <source>
        <strain evidence="9 10">TK</strain>
    </source>
</reference>
<evidence type="ECO:0000313" key="10">
    <source>
        <dbReference type="Proteomes" id="UP000076078"/>
    </source>
</evidence>
<evidence type="ECO:0000256" key="4">
    <source>
        <dbReference type="ARBA" id="ARBA00022705"/>
    </source>
</evidence>
<dbReference type="Gene3D" id="3.60.21.60">
    <property type="match status" value="1"/>
</dbReference>
<dbReference type="InterPro" id="IPR016722">
    <property type="entry name" value="DNA_pol_alpha_bsu"/>
</dbReference>
<name>A0A151Z9K5_TIELA</name>
<gene>
    <name evidence="9" type="ORF">DLAC_09234</name>
</gene>
<dbReference type="EMBL" id="LODT01000037">
    <property type="protein sequence ID" value="KYQ90605.1"/>
    <property type="molecule type" value="Genomic_DNA"/>
</dbReference>
<comment type="subcellular location">
    <subcellularLocation>
        <location evidence="1">Nucleus</location>
    </subcellularLocation>
</comment>
<dbReference type="OrthoDB" id="336885at2759"/>
<dbReference type="InterPro" id="IPR054300">
    <property type="entry name" value="OB_DPOA2"/>
</dbReference>
<comment type="similarity">
    <text evidence="2">Belongs to the DNA polymerase alpha subunit B family.</text>
</comment>
<dbReference type="GO" id="GO:0006270">
    <property type="term" value="P:DNA replication initiation"/>
    <property type="evidence" value="ECO:0007669"/>
    <property type="project" value="TreeGrafter"/>
</dbReference>
<dbReference type="STRING" id="361077.A0A151Z9K5"/>
<dbReference type="GO" id="GO:0005658">
    <property type="term" value="C:alpha DNA polymerase:primase complex"/>
    <property type="evidence" value="ECO:0007669"/>
    <property type="project" value="TreeGrafter"/>
</dbReference>
<feature type="domain" description="DNA polymerase alpha subunit B OB" evidence="8">
    <location>
        <begin position="247"/>
        <end position="344"/>
    </location>
</feature>
<feature type="region of interest" description="Disordered" evidence="6">
    <location>
        <begin position="97"/>
        <end position="138"/>
    </location>
</feature>